<proteinExistence type="predicted"/>
<organism evidence="1">
    <name type="scientific">Aeromonas hydrophila</name>
    <dbReference type="NCBI Taxonomy" id="644"/>
    <lineage>
        <taxon>Bacteria</taxon>
        <taxon>Pseudomonadati</taxon>
        <taxon>Pseudomonadota</taxon>
        <taxon>Gammaproteobacteria</taxon>
        <taxon>Aeromonadales</taxon>
        <taxon>Aeromonadaceae</taxon>
        <taxon>Aeromonas</taxon>
    </lineage>
</organism>
<dbReference type="EMBL" id="AY422751">
    <property type="protein sequence ID" value="AAR06630.1"/>
    <property type="molecule type" value="Genomic_DNA"/>
</dbReference>
<dbReference type="AlphaFoldDB" id="Q6TF90"/>
<sequence length="74" mass="8112">MEQSILKGKVMSTKMGCSDPVASNISSTMQSLFANGAEVVSVNFMGAKVIMLRNKEMKQELRLGNSEQLSKDKK</sequence>
<accession>Q6TF90</accession>
<reference evidence="1" key="2">
    <citation type="submission" date="2003-09" db="EMBL/GenBank/DDBJ databases">
        <authorList>
            <person name="Lau Y.L."/>
            <person name="Leung K.Y."/>
        </authorList>
    </citation>
    <scope>NUCLEOTIDE SEQUENCE</scope>
    <source>
        <strain evidence="1">PPD134/91</strain>
    </source>
</reference>
<name>Q6TF90_AERHY</name>
<protein>
    <submittedName>
        <fullName evidence="1">Uncharacterized protein</fullName>
    </submittedName>
</protein>
<evidence type="ECO:0000313" key="1">
    <source>
        <dbReference type="EMBL" id="AAR06630.1"/>
    </source>
</evidence>
<reference evidence="1" key="1">
    <citation type="journal article" date="2000" name="Microbiology">
        <title>Molecular analysis of genetic differences between virulent and avirulent strains of Aeromonas hydrophila isolated from diseased fish.</title>
        <authorList>
            <person name="Zhang Y.L."/>
            <person name="Ong C.T."/>
            <person name="Leung K.Y."/>
        </authorList>
    </citation>
    <scope>NUCLEOTIDE SEQUENCE</scope>
    <source>
        <strain evidence="1">PPD134/91</strain>
    </source>
</reference>